<evidence type="ECO:0000313" key="19">
    <source>
        <dbReference type="Proteomes" id="UP000015241"/>
    </source>
</evidence>
<dbReference type="CDD" id="cd01335">
    <property type="entry name" value="Radical_SAM"/>
    <property type="match status" value="1"/>
</dbReference>
<dbReference type="SUPFAM" id="SSF55040">
    <property type="entry name" value="Molybdenum cofactor biosynthesis protein C, MoaC"/>
    <property type="match status" value="1"/>
</dbReference>
<comment type="catalytic activity">
    <reaction evidence="15">
        <text>GTP + AH2 + S-adenosyl-L-methionine = (8S)-3',8-cyclo-7,8-dihydroguanosine 5'-triphosphate + 5'-deoxyadenosine + L-methionine + A + H(+)</text>
        <dbReference type="Rhea" id="RHEA:49576"/>
        <dbReference type="ChEBI" id="CHEBI:13193"/>
        <dbReference type="ChEBI" id="CHEBI:15378"/>
        <dbReference type="ChEBI" id="CHEBI:17319"/>
        <dbReference type="ChEBI" id="CHEBI:17499"/>
        <dbReference type="ChEBI" id="CHEBI:37565"/>
        <dbReference type="ChEBI" id="CHEBI:57844"/>
        <dbReference type="ChEBI" id="CHEBI:59789"/>
        <dbReference type="ChEBI" id="CHEBI:131766"/>
        <dbReference type="EC" id="4.1.99.22"/>
    </reaction>
</comment>
<dbReference type="SFLD" id="SFLDG01386">
    <property type="entry name" value="main_SPASM_domain-containing"/>
    <property type="match status" value="1"/>
</dbReference>
<keyword evidence="8" id="KW-0479">Metal-binding</keyword>
<keyword evidence="12" id="KW-0342">GTP-binding</keyword>
<keyword evidence="7" id="KW-0949">S-adenosyl-L-methionine</keyword>
<dbReference type="InterPro" id="IPR040064">
    <property type="entry name" value="MoaA-like"/>
</dbReference>
<dbReference type="HAMAP" id="MF_01225_B">
    <property type="entry name" value="MoaA_B"/>
    <property type="match status" value="1"/>
</dbReference>
<dbReference type="GO" id="GO:0046872">
    <property type="term" value="F:metal ion binding"/>
    <property type="evidence" value="ECO:0007669"/>
    <property type="project" value="UniProtKB-KW"/>
</dbReference>
<dbReference type="SFLD" id="SFLDG01067">
    <property type="entry name" value="SPASM/twitch_domain_containing"/>
    <property type="match status" value="1"/>
</dbReference>
<dbReference type="NCBIfam" id="TIGR02666">
    <property type="entry name" value="moaA"/>
    <property type="match status" value="1"/>
</dbReference>
<evidence type="ECO:0000256" key="9">
    <source>
        <dbReference type="ARBA" id="ARBA00022741"/>
    </source>
</evidence>
<evidence type="ECO:0000256" key="2">
    <source>
        <dbReference type="ARBA" id="ARBA00005046"/>
    </source>
</evidence>
<dbReference type="PROSITE" id="PS51918">
    <property type="entry name" value="RADICAL_SAM"/>
    <property type="match status" value="1"/>
</dbReference>
<comment type="pathway">
    <text evidence="2">Cofactor biosynthesis; molybdopterin biosynthesis.</text>
</comment>
<dbReference type="GO" id="GO:0006777">
    <property type="term" value="P:Mo-molybdopterin cofactor biosynthetic process"/>
    <property type="evidence" value="ECO:0007669"/>
    <property type="project" value="UniProtKB-KW"/>
</dbReference>
<evidence type="ECO:0000256" key="4">
    <source>
        <dbReference type="ARBA" id="ARBA00009862"/>
    </source>
</evidence>
<dbReference type="Proteomes" id="UP000015241">
    <property type="component" value="Unassembled WGS sequence"/>
</dbReference>
<dbReference type="EC" id="4.1.99.22" evidence="5"/>
<dbReference type="eggNOG" id="KOG2876">
    <property type="taxonomic scope" value="Eukaryota"/>
</dbReference>
<dbReference type="InterPro" id="IPR000385">
    <property type="entry name" value="MoaA_NifB_PqqE_Fe-S-bd_CS"/>
</dbReference>
<dbReference type="CDD" id="cd21117">
    <property type="entry name" value="Twitch_MoaA"/>
    <property type="match status" value="1"/>
</dbReference>
<dbReference type="GO" id="GO:0061799">
    <property type="term" value="F:cyclic pyranopterin monophosphate synthase activity"/>
    <property type="evidence" value="ECO:0007669"/>
    <property type="project" value="TreeGrafter"/>
</dbReference>
<evidence type="ECO:0000256" key="10">
    <source>
        <dbReference type="ARBA" id="ARBA00023004"/>
    </source>
</evidence>
<dbReference type="InterPro" id="IPR050105">
    <property type="entry name" value="MoCo_biosynth_MoaA/MoaC"/>
</dbReference>
<evidence type="ECO:0000256" key="1">
    <source>
        <dbReference type="ARBA" id="ARBA00001966"/>
    </source>
</evidence>
<evidence type="ECO:0000256" key="11">
    <source>
        <dbReference type="ARBA" id="ARBA00023014"/>
    </source>
</evidence>
<dbReference type="Pfam" id="PF04055">
    <property type="entry name" value="Radical_SAM"/>
    <property type="match status" value="1"/>
</dbReference>
<feature type="region of interest" description="Disordered" evidence="16">
    <location>
        <begin position="452"/>
        <end position="471"/>
    </location>
</feature>
<dbReference type="UniPathway" id="UPA00344"/>
<organism evidence="18 19">
    <name type="scientific">Fomitopsis schrenkii</name>
    <name type="common">Brown rot fungus</name>
    <dbReference type="NCBI Taxonomy" id="2126942"/>
    <lineage>
        <taxon>Eukaryota</taxon>
        <taxon>Fungi</taxon>
        <taxon>Dikarya</taxon>
        <taxon>Basidiomycota</taxon>
        <taxon>Agaricomycotina</taxon>
        <taxon>Agaricomycetes</taxon>
        <taxon>Polyporales</taxon>
        <taxon>Fomitopsis</taxon>
    </lineage>
</organism>
<dbReference type="HOGENOM" id="CLU_009273_7_2_1"/>
<sequence>MQEKLTQIDSERPFSPFLIDSFQRKHNYLRISLTERCNLRCFYCMPREGVELSPREHILTDDEVIRLSKLFVRSGVTKIRLTGGEPTVRKGLGDIVARLNELRRFGLDSIGMTSNGIALERRLSSLVDNGLTHLNLSLDTLDTFKFEIMTRRRGHEAVLRSLEAALVSGLRSVKLNVVIVQGLNDHEVFDFLELTRDKELSVRFIEFMPFTGNRWNKSKMVPSTELLNRIQERYPDVFKAPDELNDTARSYMIPGHKGSFGFISSMSDHFCGSCNRLRLTADGQIKVCLFDAKEISLRDKMRQGCHDEELLQIIGEAVQGKTEKHAGMEDIDVVTNRPMILIGGVHINVGVPSLRDTARSQLQGPTLFLRRPRPLKPRAVTASLYSTKIHTSLGSALSKPRLTHLDDSGKASMVDVSTKEPTKRRAVATGRIYIPKIAYELMTTPYVPPLDSPQSISAEPPSSVEKAKAKARSKGDVLTVAQLAAIMGCKRTSDLIPLCHPLQLSHIAVILHPEVHRSPSGSSGEEAQDHPSATPDSDVGSTRQRRGVDQTTFSVLCRAEVTCEGKTGVEMEALTAVSIGLLTVWDMLKAVAGRDMSIGDIVVSSKEGGKTGDFHRVQS</sequence>
<dbReference type="InterPro" id="IPR013483">
    <property type="entry name" value="MoaA"/>
</dbReference>
<evidence type="ECO:0000313" key="18">
    <source>
        <dbReference type="EMBL" id="EPT03526.1"/>
    </source>
</evidence>
<dbReference type="EMBL" id="KE504130">
    <property type="protein sequence ID" value="EPT03526.1"/>
    <property type="molecule type" value="Genomic_DNA"/>
</dbReference>
<keyword evidence="10" id="KW-0408">Iron</keyword>
<evidence type="ECO:0000256" key="6">
    <source>
        <dbReference type="ARBA" id="ARBA00022485"/>
    </source>
</evidence>
<comment type="similarity">
    <text evidence="3">In the C-terminal section; belongs to the MoaC family.</text>
</comment>
<dbReference type="AlphaFoldDB" id="S8FQI0"/>
<keyword evidence="6" id="KW-0004">4Fe-4S</keyword>
<dbReference type="InterPro" id="IPR010505">
    <property type="entry name" value="MoaA_twitch"/>
</dbReference>
<accession>S8FQI0</accession>
<evidence type="ECO:0000256" key="12">
    <source>
        <dbReference type="ARBA" id="ARBA00023134"/>
    </source>
</evidence>
<dbReference type="SFLD" id="SFLDG01383">
    <property type="entry name" value="cyclic_pyranopterin_phosphate"/>
    <property type="match status" value="1"/>
</dbReference>
<dbReference type="GO" id="GO:0051539">
    <property type="term" value="F:4 iron, 4 sulfur cluster binding"/>
    <property type="evidence" value="ECO:0007669"/>
    <property type="project" value="UniProtKB-KW"/>
</dbReference>
<keyword evidence="13" id="KW-0501">Molybdenum cofactor biosynthesis</keyword>
<dbReference type="GO" id="GO:0005525">
    <property type="term" value="F:GTP binding"/>
    <property type="evidence" value="ECO:0007669"/>
    <property type="project" value="UniProtKB-KW"/>
</dbReference>
<dbReference type="OrthoDB" id="429626at2759"/>
<keyword evidence="11" id="KW-0411">Iron-sulfur</keyword>
<evidence type="ECO:0000256" key="5">
    <source>
        <dbReference type="ARBA" id="ARBA00012167"/>
    </source>
</evidence>
<evidence type="ECO:0000256" key="3">
    <source>
        <dbReference type="ARBA" id="ARBA00008484"/>
    </source>
</evidence>
<dbReference type="SUPFAM" id="SSF102114">
    <property type="entry name" value="Radical SAM enzymes"/>
    <property type="match status" value="1"/>
</dbReference>
<dbReference type="InterPro" id="IPR058240">
    <property type="entry name" value="rSAM_sf"/>
</dbReference>
<dbReference type="SMART" id="SM00729">
    <property type="entry name" value="Elp3"/>
    <property type="match status" value="1"/>
</dbReference>
<dbReference type="STRING" id="743788.S8FQI0"/>
<dbReference type="SFLD" id="SFLDS00029">
    <property type="entry name" value="Radical_SAM"/>
    <property type="match status" value="1"/>
</dbReference>
<dbReference type="Gene3D" id="3.20.20.70">
    <property type="entry name" value="Aldolase class I"/>
    <property type="match status" value="1"/>
</dbReference>
<feature type="domain" description="Radical SAM core" evidence="17">
    <location>
        <begin position="21"/>
        <end position="254"/>
    </location>
</feature>
<evidence type="ECO:0000256" key="8">
    <source>
        <dbReference type="ARBA" id="ARBA00022723"/>
    </source>
</evidence>
<evidence type="ECO:0000256" key="14">
    <source>
        <dbReference type="ARBA" id="ARBA00023239"/>
    </source>
</evidence>
<dbReference type="GO" id="GO:0061798">
    <property type="term" value="F:GTP 3',8'-cyclase activity"/>
    <property type="evidence" value="ECO:0007669"/>
    <property type="project" value="UniProtKB-EC"/>
</dbReference>
<evidence type="ECO:0000256" key="7">
    <source>
        <dbReference type="ARBA" id="ARBA00022691"/>
    </source>
</evidence>
<protein>
    <recommendedName>
        <fullName evidence="5">GTP 3',8-cyclase</fullName>
        <ecNumber evidence="5">4.1.99.22</ecNumber>
    </recommendedName>
</protein>
<reference evidence="18 19" key="1">
    <citation type="journal article" date="2012" name="Science">
        <title>The Paleozoic origin of enzymatic lignin decomposition reconstructed from 31 fungal genomes.</title>
        <authorList>
            <person name="Floudas D."/>
            <person name="Binder M."/>
            <person name="Riley R."/>
            <person name="Barry K."/>
            <person name="Blanchette R.A."/>
            <person name="Henrissat B."/>
            <person name="Martinez A.T."/>
            <person name="Otillar R."/>
            <person name="Spatafora J.W."/>
            <person name="Yadav J.S."/>
            <person name="Aerts A."/>
            <person name="Benoit I."/>
            <person name="Boyd A."/>
            <person name="Carlson A."/>
            <person name="Copeland A."/>
            <person name="Coutinho P.M."/>
            <person name="de Vries R.P."/>
            <person name="Ferreira P."/>
            <person name="Findley K."/>
            <person name="Foster B."/>
            <person name="Gaskell J."/>
            <person name="Glotzer D."/>
            <person name="Gorecki P."/>
            <person name="Heitman J."/>
            <person name="Hesse C."/>
            <person name="Hori C."/>
            <person name="Igarashi K."/>
            <person name="Jurgens J.A."/>
            <person name="Kallen N."/>
            <person name="Kersten P."/>
            <person name="Kohler A."/>
            <person name="Kuees U."/>
            <person name="Kumar T.K.A."/>
            <person name="Kuo A."/>
            <person name="LaButti K."/>
            <person name="Larrondo L.F."/>
            <person name="Lindquist E."/>
            <person name="Ling A."/>
            <person name="Lombard V."/>
            <person name="Lucas S."/>
            <person name="Lundell T."/>
            <person name="Martin R."/>
            <person name="McLaughlin D.J."/>
            <person name="Morgenstern I."/>
            <person name="Morin E."/>
            <person name="Murat C."/>
            <person name="Nagy L.G."/>
            <person name="Nolan M."/>
            <person name="Ohm R.A."/>
            <person name="Patyshakuliyeva A."/>
            <person name="Rokas A."/>
            <person name="Ruiz-Duenas F.J."/>
            <person name="Sabat G."/>
            <person name="Salamov A."/>
            <person name="Samejima M."/>
            <person name="Schmutz J."/>
            <person name="Slot J.C."/>
            <person name="St John F."/>
            <person name="Stenlid J."/>
            <person name="Sun H."/>
            <person name="Sun S."/>
            <person name="Syed K."/>
            <person name="Tsang A."/>
            <person name="Wiebenga A."/>
            <person name="Young D."/>
            <person name="Pisabarro A."/>
            <person name="Eastwood D.C."/>
            <person name="Martin F."/>
            <person name="Cullen D."/>
            <person name="Grigoriev I.V."/>
            <person name="Hibbett D.S."/>
        </authorList>
    </citation>
    <scope>NUCLEOTIDE SEQUENCE</scope>
    <source>
        <strain evidence="19">FP-58527</strain>
    </source>
</reference>
<comment type="cofactor">
    <cofactor evidence="1">
        <name>[4Fe-4S] cluster</name>
        <dbReference type="ChEBI" id="CHEBI:49883"/>
    </cofactor>
</comment>
<evidence type="ECO:0000256" key="15">
    <source>
        <dbReference type="ARBA" id="ARBA00048697"/>
    </source>
</evidence>
<feature type="region of interest" description="Disordered" evidence="16">
    <location>
        <begin position="516"/>
        <end position="547"/>
    </location>
</feature>
<dbReference type="InterPro" id="IPR013785">
    <property type="entry name" value="Aldolase_TIM"/>
</dbReference>
<dbReference type="Pfam" id="PF01967">
    <property type="entry name" value="MoaC"/>
    <property type="match status" value="1"/>
</dbReference>
<dbReference type="Pfam" id="PF06463">
    <property type="entry name" value="Mob_synth_C"/>
    <property type="match status" value="1"/>
</dbReference>
<gene>
    <name evidence="18" type="ORF">FOMPIDRAFT_1116316</name>
</gene>
<dbReference type="PANTHER" id="PTHR22960:SF0">
    <property type="entry name" value="MOLYBDENUM COFACTOR BIOSYNTHESIS PROTEIN 1"/>
    <property type="match status" value="1"/>
</dbReference>
<evidence type="ECO:0000256" key="13">
    <source>
        <dbReference type="ARBA" id="ARBA00023150"/>
    </source>
</evidence>
<dbReference type="PROSITE" id="PS01305">
    <property type="entry name" value="MOAA_NIFB_PQQE"/>
    <property type="match status" value="1"/>
</dbReference>
<evidence type="ECO:0000256" key="16">
    <source>
        <dbReference type="SAM" id="MobiDB-lite"/>
    </source>
</evidence>
<comment type="similarity">
    <text evidence="4">In the N-terminal section; belongs to the radical SAM superfamily. MoaA family.</text>
</comment>
<keyword evidence="9" id="KW-0547">Nucleotide-binding</keyword>
<dbReference type="InterPro" id="IPR002820">
    <property type="entry name" value="Mopterin_CF_biosynth-C_dom"/>
</dbReference>
<keyword evidence="14" id="KW-0456">Lyase</keyword>
<dbReference type="InterPro" id="IPR007197">
    <property type="entry name" value="rSAM"/>
</dbReference>
<name>S8FQI0_FOMSC</name>
<dbReference type="InterPro" id="IPR006638">
    <property type="entry name" value="Elp3/MiaA/NifB-like_rSAM"/>
</dbReference>
<keyword evidence="19" id="KW-1185">Reference proteome</keyword>
<dbReference type="Gene3D" id="3.30.70.640">
    <property type="entry name" value="Molybdopterin cofactor biosynthesis C (MoaC) domain"/>
    <property type="match status" value="1"/>
</dbReference>
<evidence type="ECO:0000259" key="17">
    <source>
        <dbReference type="PROSITE" id="PS51918"/>
    </source>
</evidence>
<proteinExistence type="inferred from homology"/>
<dbReference type="InterPro" id="IPR036522">
    <property type="entry name" value="MoaC_sf"/>
</dbReference>
<dbReference type="InParanoid" id="S8FQI0"/>
<dbReference type="PANTHER" id="PTHR22960">
    <property type="entry name" value="MOLYBDOPTERIN COFACTOR SYNTHESIS PROTEIN A"/>
    <property type="match status" value="1"/>
</dbReference>